<evidence type="ECO:0000256" key="1">
    <source>
        <dbReference type="ARBA" id="ARBA00004123"/>
    </source>
</evidence>
<dbReference type="Proteomes" id="UP001642484">
    <property type="component" value="Unassembled WGS sequence"/>
</dbReference>
<feature type="compositionally biased region" description="Acidic residues" evidence="5">
    <location>
        <begin position="130"/>
        <end position="146"/>
    </location>
</feature>
<evidence type="ECO:0008006" key="8">
    <source>
        <dbReference type="Google" id="ProtNLM"/>
    </source>
</evidence>
<sequence>MPIEKGPARNGDLPVLLEGEEIRLSEPRTRLYTRQHLEGEGVLHLTTKRLVWLGGPGCAIDYPFITMHAVSRDKNAWPDPCLYCQLREEEDENDEEEVSVPELRFVPAEPSHLQEMFKVFSEMSALNPDPYDEQADDSESEGDFEDVLGGNLQPQVELGVMWNADANDAAMEDADEDDDDDAQM</sequence>
<feature type="compositionally biased region" description="Acidic residues" evidence="5">
    <location>
        <begin position="170"/>
        <end position="184"/>
    </location>
</feature>
<evidence type="ECO:0000256" key="3">
    <source>
        <dbReference type="ARBA" id="ARBA00022490"/>
    </source>
</evidence>
<evidence type="ECO:0000313" key="6">
    <source>
        <dbReference type="EMBL" id="CAK9024670.1"/>
    </source>
</evidence>
<dbReference type="InterPro" id="IPR039924">
    <property type="entry name" value="ICln/Lot5/Saf5"/>
</dbReference>
<dbReference type="Gene3D" id="2.30.29.30">
    <property type="entry name" value="Pleckstrin-homology domain (PH domain)/Phosphotyrosine-binding domain (PTB)"/>
    <property type="match status" value="1"/>
</dbReference>
<organism evidence="6 7">
    <name type="scientific">Durusdinium trenchii</name>
    <dbReference type="NCBI Taxonomy" id="1381693"/>
    <lineage>
        <taxon>Eukaryota</taxon>
        <taxon>Sar</taxon>
        <taxon>Alveolata</taxon>
        <taxon>Dinophyceae</taxon>
        <taxon>Suessiales</taxon>
        <taxon>Symbiodiniaceae</taxon>
        <taxon>Durusdinium</taxon>
    </lineage>
</organism>
<name>A0ABP0KD04_9DINO</name>
<gene>
    <name evidence="6" type="ORF">CCMP2556_LOCUS15719</name>
</gene>
<evidence type="ECO:0000313" key="7">
    <source>
        <dbReference type="Proteomes" id="UP001642484"/>
    </source>
</evidence>
<keyword evidence="4" id="KW-0539">Nucleus</keyword>
<keyword evidence="3" id="KW-0963">Cytoplasm</keyword>
<feature type="region of interest" description="Disordered" evidence="5">
    <location>
        <begin position="162"/>
        <end position="184"/>
    </location>
</feature>
<comment type="caution">
    <text evidence="6">The sequence shown here is derived from an EMBL/GenBank/DDBJ whole genome shotgun (WGS) entry which is preliminary data.</text>
</comment>
<protein>
    <recommendedName>
        <fullName evidence="8">Methylosome subunit pICln</fullName>
    </recommendedName>
</protein>
<evidence type="ECO:0000256" key="5">
    <source>
        <dbReference type="SAM" id="MobiDB-lite"/>
    </source>
</evidence>
<evidence type="ECO:0000256" key="2">
    <source>
        <dbReference type="ARBA" id="ARBA00004496"/>
    </source>
</evidence>
<comment type="subcellular location">
    <subcellularLocation>
        <location evidence="2">Cytoplasm</location>
    </subcellularLocation>
    <subcellularLocation>
        <location evidence="1">Nucleus</location>
    </subcellularLocation>
</comment>
<accession>A0ABP0KD04</accession>
<dbReference type="Pfam" id="PF03517">
    <property type="entry name" value="Voldacs"/>
    <property type="match status" value="1"/>
</dbReference>
<keyword evidence="7" id="KW-1185">Reference proteome</keyword>
<dbReference type="EMBL" id="CAXAMN010008324">
    <property type="protein sequence ID" value="CAK9024670.1"/>
    <property type="molecule type" value="Genomic_DNA"/>
</dbReference>
<proteinExistence type="predicted"/>
<dbReference type="PANTHER" id="PTHR21399:SF0">
    <property type="entry name" value="METHYLOSOME SUBUNIT PICLN"/>
    <property type="match status" value="1"/>
</dbReference>
<dbReference type="InterPro" id="IPR011993">
    <property type="entry name" value="PH-like_dom_sf"/>
</dbReference>
<dbReference type="PANTHER" id="PTHR21399">
    <property type="entry name" value="CHLORIDE CONDUCTANCE REGULATORY PROTEIN ICLN"/>
    <property type="match status" value="1"/>
</dbReference>
<evidence type="ECO:0000256" key="4">
    <source>
        <dbReference type="ARBA" id="ARBA00023242"/>
    </source>
</evidence>
<reference evidence="6 7" key="1">
    <citation type="submission" date="2024-02" db="EMBL/GenBank/DDBJ databases">
        <authorList>
            <person name="Chen Y."/>
            <person name="Shah S."/>
            <person name="Dougan E. K."/>
            <person name="Thang M."/>
            <person name="Chan C."/>
        </authorList>
    </citation>
    <scope>NUCLEOTIDE SEQUENCE [LARGE SCALE GENOMIC DNA]</scope>
</reference>
<feature type="region of interest" description="Disordered" evidence="5">
    <location>
        <begin position="124"/>
        <end position="150"/>
    </location>
</feature>